<dbReference type="Pfam" id="PF11239">
    <property type="entry name" value="DUF3040"/>
    <property type="match status" value="1"/>
</dbReference>
<reference evidence="2 3" key="1">
    <citation type="submission" date="2021-07" db="EMBL/GenBank/DDBJ databases">
        <title>Actinomadura sp. PM05-2 isolated from lichen.</title>
        <authorList>
            <person name="Somphong A."/>
            <person name="Phongsopitanun W."/>
            <person name="Tanasupawat S."/>
            <person name="Peongsungnone V."/>
        </authorList>
    </citation>
    <scope>NUCLEOTIDE SEQUENCE [LARGE SCALE GENOMIC DNA]</scope>
    <source>
        <strain evidence="2 3">PM05-2</strain>
    </source>
</reference>
<evidence type="ECO:0000313" key="2">
    <source>
        <dbReference type="EMBL" id="MBW8482757.1"/>
    </source>
</evidence>
<feature type="transmembrane region" description="Helical" evidence="1">
    <location>
        <begin position="41"/>
        <end position="66"/>
    </location>
</feature>
<comment type="caution">
    <text evidence="2">The sequence shown here is derived from an EMBL/GenBank/DDBJ whole genome shotgun (WGS) entry which is preliminary data.</text>
</comment>
<evidence type="ECO:0000256" key="1">
    <source>
        <dbReference type="SAM" id="Phobius"/>
    </source>
</evidence>
<protein>
    <submittedName>
        <fullName evidence="2">DUF3040 domain-containing protein</fullName>
    </submittedName>
</protein>
<keyword evidence="1" id="KW-0812">Transmembrane</keyword>
<organism evidence="2 3">
    <name type="scientific">Actinomadura parmotrematis</name>
    <dbReference type="NCBI Taxonomy" id="2864039"/>
    <lineage>
        <taxon>Bacteria</taxon>
        <taxon>Bacillati</taxon>
        <taxon>Actinomycetota</taxon>
        <taxon>Actinomycetes</taxon>
        <taxon>Streptosporangiales</taxon>
        <taxon>Thermomonosporaceae</taxon>
        <taxon>Actinomadura</taxon>
    </lineage>
</organism>
<name>A0ABS7FT46_9ACTN</name>
<evidence type="ECO:0000313" key="3">
    <source>
        <dbReference type="Proteomes" id="UP000774570"/>
    </source>
</evidence>
<dbReference type="RefSeq" id="WP_220165507.1">
    <property type="nucleotide sequence ID" value="NZ_JAIBOA010000005.1"/>
</dbReference>
<proteinExistence type="predicted"/>
<dbReference type="Proteomes" id="UP000774570">
    <property type="component" value="Unassembled WGS sequence"/>
</dbReference>
<dbReference type="InterPro" id="IPR021401">
    <property type="entry name" value="DUF3040"/>
</dbReference>
<dbReference type="EMBL" id="JAIBOA010000005">
    <property type="protein sequence ID" value="MBW8482757.1"/>
    <property type="molecule type" value="Genomic_DNA"/>
</dbReference>
<sequence>MALSTHERKILEQIETHLRADDPRLARRLTRHRASRTRLHLRIAAAVLLALTGIATVIGAALATLFS</sequence>
<gene>
    <name evidence="2" type="ORF">K1Y72_10290</name>
</gene>
<accession>A0ABS7FT46</accession>
<keyword evidence="3" id="KW-1185">Reference proteome</keyword>
<keyword evidence="1" id="KW-1133">Transmembrane helix</keyword>
<keyword evidence="1" id="KW-0472">Membrane</keyword>